<evidence type="ECO:0000313" key="2">
    <source>
        <dbReference type="EMBL" id="KDQ49034.1"/>
    </source>
</evidence>
<proteinExistence type="predicted"/>
<feature type="compositionally biased region" description="Acidic residues" evidence="1">
    <location>
        <begin position="133"/>
        <end position="163"/>
    </location>
</feature>
<sequence length="224" mass="25284">MPTSTPSKSVSSGNKHTALTTMATPKWQKVLKDNANMLKKKKQVTRPIPKPPGRAGRTSGYNLQDVMGLTDNTDQYNRLRDEDKVFLTRQKIMNEVSYFQKYERGWPIKVMLASWLGNKSYRLKAAKVAERADTDEDTGIDEGSEDEGSEDETEVEDTDDEEVEHLVHQVKRRKTSHVDDNRGSSPKAQRGRPPKNRSSKVSNGKQGQKAVEKRARIDSGLNLQ</sequence>
<feature type="region of interest" description="Disordered" evidence="1">
    <location>
        <begin position="1"/>
        <end position="24"/>
    </location>
</feature>
<dbReference type="AlphaFoldDB" id="A0A067P2R2"/>
<dbReference type="Proteomes" id="UP000027265">
    <property type="component" value="Unassembled WGS sequence"/>
</dbReference>
<feature type="compositionally biased region" description="Basic residues" evidence="1">
    <location>
        <begin position="189"/>
        <end position="198"/>
    </location>
</feature>
<reference evidence="3" key="1">
    <citation type="journal article" date="2014" name="Proc. Natl. Acad. Sci. U.S.A.">
        <title>Extensive sampling of basidiomycete genomes demonstrates inadequacy of the white-rot/brown-rot paradigm for wood decay fungi.</title>
        <authorList>
            <person name="Riley R."/>
            <person name="Salamov A.A."/>
            <person name="Brown D.W."/>
            <person name="Nagy L.G."/>
            <person name="Floudas D."/>
            <person name="Held B.W."/>
            <person name="Levasseur A."/>
            <person name="Lombard V."/>
            <person name="Morin E."/>
            <person name="Otillar R."/>
            <person name="Lindquist E.A."/>
            <person name="Sun H."/>
            <person name="LaButti K.M."/>
            <person name="Schmutz J."/>
            <person name="Jabbour D."/>
            <person name="Luo H."/>
            <person name="Baker S.E."/>
            <person name="Pisabarro A.G."/>
            <person name="Walton J.D."/>
            <person name="Blanchette R.A."/>
            <person name="Henrissat B."/>
            <person name="Martin F."/>
            <person name="Cullen D."/>
            <person name="Hibbett D.S."/>
            <person name="Grigoriev I.V."/>
        </authorList>
    </citation>
    <scope>NUCLEOTIDE SEQUENCE [LARGE SCALE GENOMIC DNA]</scope>
    <source>
        <strain evidence="3">MUCL 33604</strain>
    </source>
</reference>
<protein>
    <submittedName>
        <fullName evidence="2">Uncharacterized protein</fullName>
    </submittedName>
</protein>
<dbReference type="OrthoDB" id="2682158at2759"/>
<feature type="compositionally biased region" description="Polar residues" evidence="1">
    <location>
        <begin position="1"/>
        <end position="23"/>
    </location>
</feature>
<dbReference type="InParanoid" id="A0A067P2R2"/>
<evidence type="ECO:0000313" key="3">
    <source>
        <dbReference type="Proteomes" id="UP000027265"/>
    </source>
</evidence>
<dbReference type="HOGENOM" id="CLU_1235185_0_0_1"/>
<feature type="region of interest" description="Disordered" evidence="1">
    <location>
        <begin position="128"/>
        <end position="224"/>
    </location>
</feature>
<accession>A0A067P2R2</accession>
<dbReference type="EMBL" id="KL197842">
    <property type="protein sequence ID" value="KDQ49034.1"/>
    <property type="molecule type" value="Genomic_DNA"/>
</dbReference>
<gene>
    <name evidence="2" type="ORF">JAAARDRAFT_690002</name>
</gene>
<evidence type="ECO:0000256" key="1">
    <source>
        <dbReference type="SAM" id="MobiDB-lite"/>
    </source>
</evidence>
<organism evidence="2 3">
    <name type="scientific">Jaapia argillacea MUCL 33604</name>
    <dbReference type="NCBI Taxonomy" id="933084"/>
    <lineage>
        <taxon>Eukaryota</taxon>
        <taxon>Fungi</taxon>
        <taxon>Dikarya</taxon>
        <taxon>Basidiomycota</taxon>
        <taxon>Agaricomycotina</taxon>
        <taxon>Agaricomycetes</taxon>
        <taxon>Agaricomycetidae</taxon>
        <taxon>Jaapiales</taxon>
        <taxon>Jaapiaceae</taxon>
        <taxon>Jaapia</taxon>
    </lineage>
</organism>
<feature type="region of interest" description="Disordered" evidence="1">
    <location>
        <begin position="41"/>
        <end position="61"/>
    </location>
</feature>
<keyword evidence="3" id="KW-1185">Reference proteome</keyword>
<name>A0A067P2R2_9AGAM</name>